<dbReference type="OrthoDB" id="9811413at2"/>
<feature type="binding site" evidence="3">
    <location>
        <position position="48"/>
    </location>
    <ligand>
        <name>a divalent metal cation</name>
        <dbReference type="ChEBI" id="CHEBI:60240"/>
    </ligand>
</feature>
<dbReference type="InterPro" id="IPR007837">
    <property type="entry name" value="DinB"/>
</dbReference>
<name>M8D9R4_9BACL</name>
<dbReference type="GO" id="GO:0046872">
    <property type="term" value="F:metal ion binding"/>
    <property type="evidence" value="ECO:0007669"/>
    <property type="project" value="UniProtKB-KW"/>
</dbReference>
<evidence type="ECO:0000313" key="4">
    <source>
        <dbReference type="EMBL" id="EMT50047.1"/>
    </source>
</evidence>
<dbReference type="SUPFAM" id="SSF109854">
    <property type="entry name" value="DinB/YfiT-like putative metalloenzymes"/>
    <property type="match status" value="1"/>
</dbReference>
<proteinExistence type="inferred from homology"/>
<evidence type="ECO:0000313" key="5">
    <source>
        <dbReference type="Proteomes" id="UP000012081"/>
    </source>
</evidence>
<dbReference type="Gene3D" id="1.20.120.450">
    <property type="entry name" value="dinb family like domain"/>
    <property type="match status" value="1"/>
</dbReference>
<feature type="binding site" evidence="3">
    <location>
        <position position="140"/>
    </location>
    <ligand>
        <name>a divalent metal cation</name>
        <dbReference type="ChEBI" id="CHEBI:60240"/>
    </ligand>
</feature>
<dbReference type="PANTHER" id="PTHR37302:SF1">
    <property type="entry name" value="PROTEIN DINB"/>
    <property type="match status" value="1"/>
</dbReference>
<dbReference type="STRING" id="1300222.I532_24322"/>
<keyword evidence="5" id="KW-1185">Reference proteome</keyword>
<evidence type="ECO:0000256" key="1">
    <source>
        <dbReference type="ARBA" id="ARBA00008635"/>
    </source>
</evidence>
<dbReference type="PANTHER" id="PTHR37302">
    <property type="entry name" value="SLR1116 PROTEIN"/>
    <property type="match status" value="1"/>
</dbReference>
<gene>
    <name evidence="4" type="ORF">I532_24322</name>
</gene>
<dbReference type="PATRIC" id="fig|1300222.3.peg.5110"/>
<dbReference type="Pfam" id="PF05163">
    <property type="entry name" value="DinB"/>
    <property type="match status" value="1"/>
</dbReference>
<feature type="binding site" evidence="3">
    <location>
        <position position="136"/>
    </location>
    <ligand>
        <name>a divalent metal cation</name>
        <dbReference type="ChEBI" id="CHEBI:60240"/>
    </ligand>
</feature>
<dbReference type="Proteomes" id="UP000012081">
    <property type="component" value="Unassembled WGS sequence"/>
</dbReference>
<sequence length="173" mass="20019">MKHHAVQLYEYHIWANERIFQQLKELPEEACRQEIQSIFPSVYSALVHIYTADHIWLYAMAGESFEKIREAIGGITEETNGKSAEELQQLFRTASERYKEFLAGLPDLDATTQYRHPTYGVLEARYSDIVQHVVNHGTYHRGNIAAMLRQQGYAGVPTDYVFYLYELSQQAQA</sequence>
<dbReference type="InterPro" id="IPR034660">
    <property type="entry name" value="DinB/YfiT-like"/>
</dbReference>
<keyword evidence="2 3" id="KW-0479">Metal-binding</keyword>
<comment type="similarity">
    <text evidence="1">Belongs to the DinB family.</text>
</comment>
<protein>
    <submittedName>
        <fullName evidence="4">DinB family protein</fullName>
    </submittedName>
</protein>
<dbReference type="EMBL" id="APBN01000022">
    <property type="protein sequence ID" value="EMT50047.1"/>
    <property type="molecule type" value="Genomic_DNA"/>
</dbReference>
<reference evidence="4 5" key="1">
    <citation type="submission" date="2013-03" db="EMBL/GenBank/DDBJ databases">
        <title>Assembly of a new bacterial strain Brevibacillus borstelensis AK1.</title>
        <authorList>
            <person name="Rajan I."/>
            <person name="PoliReddy D."/>
            <person name="Sugumar T."/>
            <person name="Rathinam K."/>
            <person name="Alqarawi S."/>
            <person name="Khalil A.B."/>
            <person name="Sivakumar N."/>
        </authorList>
    </citation>
    <scope>NUCLEOTIDE SEQUENCE [LARGE SCALE GENOMIC DNA]</scope>
    <source>
        <strain evidence="4 5">AK1</strain>
    </source>
</reference>
<comment type="caution">
    <text evidence="4">The sequence shown here is derived from an EMBL/GenBank/DDBJ whole genome shotgun (WGS) entry which is preliminary data.</text>
</comment>
<dbReference type="AlphaFoldDB" id="M8D9R4"/>
<evidence type="ECO:0000256" key="3">
    <source>
        <dbReference type="PIRSR" id="PIRSR607837-1"/>
    </source>
</evidence>
<organism evidence="4 5">
    <name type="scientific">Brevibacillus borstelensis AK1</name>
    <dbReference type="NCBI Taxonomy" id="1300222"/>
    <lineage>
        <taxon>Bacteria</taxon>
        <taxon>Bacillati</taxon>
        <taxon>Bacillota</taxon>
        <taxon>Bacilli</taxon>
        <taxon>Bacillales</taxon>
        <taxon>Paenibacillaceae</taxon>
        <taxon>Brevibacillus</taxon>
    </lineage>
</organism>
<dbReference type="RefSeq" id="WP_003392795.1">
    <property type="nucleotide sequence ID" value="NZ_APBN01000022.1"/>
</dbReference>
<evidence type="ECO:0000256" key="2">
    <source>
        <dbReference type="ARBA" id="ARBA00022723"/>
    </source>
</evidence>
<accession>M8D9R4</accession>